<dbReference type="EMBL" id="FZQP02000571">
    <property type="protein sequence ID" value="VVC89581.1"/>
    <property type="molecule type" value="Genomic_DNA"/>
</dbReference>
<keyword evidence="3" id="KW-1185">Reference proteome</keyword>
<sequence length="115" mass="13749">MENLQTFLDQMKIEMANQTRDIISQIDEKLAPLKREIEDLKCRGIEQSEPRCRRGTPIRSLYTSPPVVYNRHNYYYLTCIFNNLWFLELDIVLSIEFYIVKSYEVRGYIRSGMKS</sequence>
<evidence type="ECO:0000313" key="2">
    <source>
        <dbReference type="EMBL" id="VVC89581.1"/>
    </source>
</evidence>
<name>A0A5E4PUA0_9NEOP</name>
<accession>A0A5E4PUA0</accession>
<evidence type="ECO:0000256" key="1">
    <source>
        <dbReference type="SAM" id="Coils"/>
    </source>
</evidence>
<dbReference type="AlphaFoldDB" id="A0A5E4PUA0"/>
<organism evidence="2 3">
    <name type="scientific">Leptidea sinapis</name>
    <dbReference type="NCBI Taxonomy" id="189913"/>
    <lineage>
        <taxon>Eukaryota</taxon>
        <taxon>Metazoa</taxon>
        <taxon>Ecdysozoa</taxon>
        <taxon>Arthropoda</taxon>
        <taxon>Hexapoda</taxon>
        <taxon>Insecta</taxon>
        <taxon>Pterygota</taxon>
        <taxon>Neoptera</taxon>
        <taxon>Endopterygota</taxon>
        <taxon>Lepidoptera</taxon>
        <taxon>Glossata</taxon>
        <taxon>Ditrysia</taxon>
        <taxon>Papilionoidea</taxon>
        <taxon>Pieridae</taxon>
        <taxon>Dismorphiinae</taxon>
        <taxon>Leptidea</taxon>
    </lineage>
</organism>
<proteinExistence type="predicted"/>
<protein>
    <submittedName>
        <fullName evidence="2">Uncharacterized protein</fullName>
    </submittedName>
</protein>
<dbReference type="Proteomes" id="UP000324832">
    <property type="component" value="Unassembled WGS sequence"/>
</dbReference>
<feature type="coiled-coil region" evidence="1">
    <location>
        <begin position="1"/>
        <end position="43"/>
    </location>
</feature>
<reference evidence="2 3" key="1">
    <citation type="submission" date="2017-07" db="EMBL/GenBank/DDBJ databases">
        <authorList>
            <person name="Talla V."/>
            <person name="Backstrom N."/>
        </authorList>
    </citation>
    <scope>NUCLEOTIDE SEQUENCE [LARGE SCALE GENOMIC DNA]</scope>
</reference>
<keyword evidence="1" id="KW-0175">Coiled coil</keyword>
<evidence type="ECO:0000313" key="3">
    <source>
        <dbReference type="Proteomes" id="UP000324832"/>
    </source>
</evidence>
<gene>
    <name evidence="2" type="ORF">LSINAPIS_LOCUS2663</name>
</gene>